<keyword evidence="8" id="KW-1185">Reference proteome</keyword>
<gene>
    <name evidence="7" type="ORF">CYMTET_38142</name>
</gene>
<evidence type="ECO:0000256" key="1">
    <source>
        <dbReference type="ARBA" id="ARBA00022527"/>
    </source>
</evidence>
<dbReference type="Gene3D" id="1.10.510.10">
    <property type="entry name" value="Transferase(Phosphotransferase) domain 1"/>
    <property type="match status" value="1"/>
</dbReference>
<dbReference type="GO" id="GO:0005509">
    <property type="term" value="F:calcium ion binding"/>
    <property type="evidence" value="ECO:0007669"/>
    <property type="project" value="InterPro"/>
</dbReference>
<dbReference type="SUPFAM" id="SSF47473">
    <property type="entry name" value="EF-hand"/>
    <property type="match status" value="1"/>
</dbReference>
<dbReference type="PROSITE" id="PS50222">
    <property type="entry name" value="EF_HAND_2"/>
    <property type="match status" value="1"/>
</dbReference>
<feature type="domain" description="EF-hand" evidence="6">
    <location>
        <begin position="289"/>
        <end position="324"/>
    </location>
</feature>
<dbReference type="Proteomes" id="UP001190700">
    <property type="component" value="Unassembled WGS sequence"/>
</dbReference>
<keyword evidence="1" id="KW-0723">Serine/threonine-protein kinase</keyword>
<keyword evidence="4" id="KW-0418">Kinase</keyword>
<evidence type="ECO:0000313" key="7">
    <source>
        <dbReference type="EMBL" id="KAK3252565.1"/>
    </source>
</evidence>
<evidence type="ECO:0000256" key="4">
    <source>
        <dbReference type="ARBA" id="ARBA00022777"/>
    </source>
</evidence>
<dbReference type="InterPro" id="IPR011009">
    <property type="entry name" value="Kinase-like_dom_sf"/>
</dbReference>
<protein>
    <recommendedName>
        <fullName evidence="6">EF-hand domain-containing protein</fullName>
    </recommendedName>
</protein>
<dbReference type="EMBL" id="LGRX02025343">
    <property type="protein sequence ID" value="KAK3252565.1"/>
    <property type="molecule type" value="Genomic_DNA"/>
</dbReference>
<dbReference type="InterPro" id="IPR011992">
    <property type="entry name" value="EF-hand-dom_pair"/>
</dbReference>
<dbReference type="GO" id="GO:0005524">
    <property type="term" value="F:ATP binding"/>
    <property type="evidence" value="ECO:0007669"/>
    <property type="project" value="UniProtKB-KW"/>
</dbReference>
<comment type="caution">
    <text evidence="7">The sequence shown here is derived from an EMBL/GenBank/DDBJ whole genome shotgun (WGS) entry which is preliminary data.</text>
</comment>
<dbReference type="InterPro" id="IPR050205">
    <property type="entry name" value="CDPK_Ser/Thr_kinases"/>
</dbReference>
<keyword evidence="3" id="KW-0547">Nucleotide-binding</keyword>
<dbReference type="InterPro" id="IPR002048">
    <property type="entry name" value="EF_hand_dom"/>
</dbReference>
<proteinExistence type="predicted"/>
<dbReference type="SUPFAM" id="SSF56112">
    <property type="entry name" value="Protein kinase-like (PK-like)"/>
    <property type="match status" value="1"/>
</dbReference>
<evidence type="ECO:0000256" key="2">
    <source>
        <dbReference type="ARBA" id="ARBA00022679"/>
    </source>
</evidence>
<dbReference type="PANTHER" id="PTHR24349">
    <property type="entry name" value="SERINE/THREONINE-PROTEIN KINASE"/>
    <property type="match status" value="1"/>
</dbReference>
<evidence type="ECO:0000256" key="3">
    <source>
        <dbReference type="ARBA" id="ARBA00022741"/>
    </source>
</evidence>
<name>A0AAE0F6V0_9CHLO</name>
<keyword evidence="5" id="KW-0067">ATP-binding</keyword>
<evidence type="ECO:0000256" key="5">
    <source>
        <dbReference type="ARBA" id="ARBA00022840"/>
    </source>
</evidence>
<reference evidence="7 8" key="1">
    <citation type="journal article" date="2015" name="Genome Biol. Evol.">
        <title>Comparative Genomics of a Bacterivorous Green Alga Reveals Evolutionary Causalities and Consequences of Phago-Mixotrophic Mode of Nutrition.</title>
        <authorList>
            <person name="Burns J.A."/>
            <person name="Paasch A."/>
            <person name="Narechania A."/>
            <person name="Kim E."/>
        </authorList>
    </citation>
    <scope>NUCLEOTIDE SEQUENCE [LARGE SCALE GENOMIC DNA]</scope>
    <source>
        <strain evidence="7 8">PLY_AMNH</strain>
    </source>
</reference>
<organism evidence="7 8">
    <name type="scientific">Cymbomonas tetramitiformis</name>
    <dbReference type="NCBI Taxonomy" id="36881"/>
    <lineage>
        <taxon>Eukaryota</taxon>
        <taxon>Viridiplantae</taxon>
        <taxon>Chlorophyta</taxon>
        <taxon>Pyramimonadophyceae</taxon>
        <taxon>Pyramimonadales</taxon>
        <taxon>Pyramimonadaceae</taxon>
        <taxon>Cymbomonas</taxon>
    </lineage>
</organism>
<sequence>MGGERAAWETVSPEAKDFVKRLLVHDVTQRPSAKEALKHRWLRKLWGSPSVYGVPAKCRLPPSTVQRLQRFATRDVFSQVAIELLTLEVRACCSDNNPVKKKLEHTSAVFNGLQMDCCIAPEASQNISKTTVAIQEMAKAIGELTLALQAMTPAISSMEDTETAQSEDATRKNQNRWEMSQNMLKMTHAIDRMTSEVQVLTRGIQEITQWSSGCAPSGGAQPKRLDADEGMSVEKLHSILTDQHFHLSLKEATRLIPQSSPRQDRLAHSQFVSAFLDMRELVDYLTREELDRVVHFVFAKLDLDGDERIGWSDISTLLAPHIQDADVTAALKDTVCTTDGAEETCIAMESEKYVDIAIDFGEFVAIVFGRELACMLVKGIISRPEAFMSEICNSAKFMRTIDLYDDRTQSWDDDNESALDREAEYFVFHSSLD</sequence>
<keyword evidence="2" id="KW-0808">Transferase</keyword>
<dbReference type="GO" id="GO:0004674">
    <property type="term" value="F:protein serine/threonine kinase activity"/>
    <property type="evidence" value="ECO:0007669"/>
    <property type="project" value="UniProtKB-KW"/>
</dbReference>
<evidence type="ECO:0000313" key="8">
    <source>
        <dbReference type="Proteomes" id="UP001190700"/>
    </source>
</evidence>
<evidence type="ECO:0000259" key="6">
    <source>
        <dbReference type="PROSITE" id="PS50222"/>
    </source>
</evidence>
<dbReference type="AlphaFoldDB" id="A0AAE0F6V0"/>
<accession>A0AAE0F6V0</accession>